<dbReference type="Pfam" id="PF04376">
    <property type="entry name" value="ATE_N"/>
    <property type="match status" value="1"/>
</dbReference>
<dbReference type="SUPFAM" id="SSF55729">
    <property type="entry name" value="Acyl-CoA N-acyltransferases (Nat)"/>
    <property type="match status" value="1"/>
</dbReference>
<dbReference type="GO" id="GO:0005737">
    <property type="term" value="C:cytoplasm"/>
    <property type="evidence" value="ECO:0007669"/>
    <property type="project" value="UniProtKB-SubCell"/>
</dbReference>
<comment type="caution">
    <text evidence="7">The sequence shown here is derived from an EMBL/GenBank/DDBJ whole genome shotgun (WGS) entry which is preliminary data.</text>
</comment>
<dbReference type="STRING" id="121290.APY04_1538"/>
<dbReference type="PANTHER" id="PTHR21367:SF1">
    <property type="entry name" value="ARGINYL-TRNA--PROTEIN TRANSFERASE 1"/>
    <property type="match status" value="1"/>
</dbReference>
<dbReference type="AlphaFoldDB" id="A0A109BJ52"/>
<evidence type="ECO:0000259" key="6">
    <source>
        <dbReference type="Pfam" id="PF04377"/>
    </source>
</evidence>
<evidence type="ECO:0000256" key="4">
    <source>
        <dbReference type="HAMAP-Rule" id="MF_00689"/>
    </source>
</evidence>
<dbReference type="GO" id="GO:0071596">
    <property type="term" value="P:ubiquitin-dependent protein catabolic process via the N-end rule pathway"/>
    <property type="evidence" value="ECO:0007669"/>
    <property type="project" value="InterPro"/>
</dbReference>
<evidence type="ECO:0000256" key="2">
    <source>
        <dbReference type="ARBA" id="ARBA00022679"/>
    </source>
</evidence>
<keyword evidence="1 4" id="KW-0963">Cytoplasm</keyword>
<evidence type="ECO:0000313" key="8">
    <source>
        <dbReference type="Proteomes" id="UP000059074"/>
    </source>
</evidence>
<dbReference type="EC" id="2.3.2.29" evidence="4"/>
<dbReference type="GO" id="GO:0004057">
    <property type="term" value="F:arginyl-tRNA--protein transferase activity"/>
    <property type="evidence" value="ECO:0007669"/>
    <property type="project" value="InterPro"/>
</dbReference>
<dbReference type="Pfam" id="PF04377">
    <property type="entry name" value="ATE_C"/>
    <property type="match status" value="1"/>
</dbReference>
<dbReference type="NCBIfam" id="NF002346">
    <property type="entry name" value="PRK01305.2-3"/>
    <property type="match status" value="1"/>
</dbReference>
<dbReference type="RefSeq" id="WP_068461204.1">
    <property type="nucleotide sequence ID" value="NZ_LMTR01000045.1"/>
</dbReference>
<organism evidence="7 8">
    <name type="scientific">Hyphomicrobium sulfonivorans</name>
    <dbReference type="NCBI Taxonomy" id="121290"/>
    <lineage>
        <taxon>Bacteria</taxon>
        <taxon>Pseudomonadati</taxon>
        <taxon>Pseudomonadota</taxon>
        <taxon>Alphaproteobacteria</taxon>
        <taxon>Hyphomicrobiales</taxon>
        <taxon>Hyphomicrobiaceae</taxon>
        <taxon>Hyphomicrobium</taxon>
    </lineage>
</organism>
<dbReference type="OrthoDB" id="9782022at2"/>
<evidence type="ECO:0000313" key="7">
    <source>
        <dbReference type="EMBL" id="KWT69455.1"/>
    </source>
</evidence>
<comment type="function">
    <text evidence="4">Functions in the N-end rule pathway of protein degradation where it conjugates Leu from its aminoacyl-tRNA to the N-termini of proteins containing an N-terminal aspartate or glutamate.</text>
</comment>
<dbReference type="InterPro" id="IPR017138">
    <property type="entry name" value="Asp_Glu_LeuTrfase"/>
</dbReference>
<comment type="catalytic activity">
    <reaction evidence="4">
        <text>N-terminal L-glutamyl-[protein] + L-leucyl-tRNA(Leu) = N-terminal L-leucyl-L-glutamyl-[protein] + tRNA(Leu) + H(+)</text>
        <dbReference type="Rhea" id="RHEA:50412"/>
        <dbReference type="Rhea" id="RHEA-COMP:9613"/>
        <dbReference type="Rhea" id="RHEA-COMP:9622"/>
        <dbReference type="Rhea" id="RHEA-COMP:12664"/>
        <dbReference type="Rhea" id="RHEA-COMP:12668"/>
        <dbReference type="ChEBI" id="CHEBI:15378"/>
        <dbReference type="ChEBI" id="CHEBI:64721"/>
        <dbReference type="ChEBI" id="CHEBI:78442"/>
        <dbReference type="ChEBI" id="CHEBI:78494"/>
        <dbReference type="ChEBI" id="CHEBI:133041"/>
        <dbReference type="EC" id="2.3.2.29"/>
    </reaction>
</comment>
<comment type="similarity">
    <text evidence="4">Belongs to the R-transferase family. Bpt subfamily.</text>
</comment>
<accession>A0A109BJ52</accession>
<feature type="domain" description="N-end rule aminoacyl transferase C-terminal" evidence="6">
    <location>
        <begin position="107"/>
        <end position="239"/>
    </location>
</feature>
<sequence length="247" mass="28504">MTEQQKHFPEFYVTAPQPCPYLAGRQERKLFTHLTHEKPASVIDNLLRGGFRRSQNIAYMPYCEGCQACVSIRLVIDELHIGRSMRRTLDKGRCLDAKRVPPEPTSEQFALFRHYIDTRHSDGGMADMTVLDYAMMVEDSVINTFVTEYRRKPEDPLDTDVESWPLVAVALCDLLSDGISMVYSFYDPDIAHSSLGTYMILEHAEYTRSLGLPYLYLGYWIDGSPKMNYKMRFQPQERLGPNGWVRV</sequence>
<dbReference type="PATRIC" id="fig|121290.4.peg.2778"/>
<dbReference type="PANTHER" id="PTHR21367">
    <property type="entry name" value="ARGININE-TRNA-PROTEIN TRANSFERASE 1"/>
    <property type="match status" value="1"/>
</dbReference>
<dbReference type="EMBL" id="LMTR01000045">
    <property type="protein sequence ID" value="KWT69455.1"/>
    <property type="molecule type" value="Genomic_DNA"/>
</dbReference>
<feature type="domain" description="N-end aminoacyl transferase N-terminal" evidence="5">
    <location>
        <begin position="17"/>
        <end position="87"/>
    </location>
</feature>
<keyword evidence="3 4" id="KW-0012">Acyltransferase</keyword>
<comment type="catalytic activity">
    <reaction evidence="4">
        <text>N-terminal L-aspartyl-[protein] + L-leucyl-tRNA(Leu) = N-terminal L-leucyl-L-aspartyl-[protein] + tRNA(Leu) + H(+)</text>
        <dbReference type="Rhea" id="RHEA:50420"/>
        <dbReference type="Rhea" id="RHEA-COMP:9613"/>
        <dbReference type="Rhea" id="RHEA-COMP:9622"/>
        <dbReference type="Rhea" id="RHEA-COMP:12669"/>
        <dbReference type="Rhea" id="RHEA-COMP:12674"/>
        <dbReference type="ChEBI" id="CHEBI:15378"/>
        <dbReference type="ChEBI" id="CHEBI:64720"/>
        <dbReference type="ChEBI" id="CHEBI:78442"/>
        <dbReference type="ChEBI" id="CHEBI:78494"/>
        <dbReference type="ChEBI" id="CHEBI:133042"/>
        <dbReference type="EC" id="2.3.2.29"/>
    </reaction>
</comment>
<dbReference type="InterPro" id="IPR016181">
    <property type="entry name" value="Acyl_CoA_acyltransferase"/>
</dbReference>
<dbReference type="NCBIfam" id="NF002343">
    <property type="entry name" value="PRK01305.1-4"/>
    <property type="match status" value="1"/>
</dbReference>
<dbReference type="InterPro" id="IPR030700">
    <property type="entry name" value="N-end_Aminoacyl_Trfase"/>
</dbReference>
<evidence type="ECO:0000256" key="3">
    <source>
        <dbReference type="ARBA" id="ARBA00023315"/>
    </source>
</evidence>
<reference evidence="7 8" key="1">
    <citation type="submission" date="2015-10" db="EMBL/GenBank/DDBJ databases">
        <title>Transcriptomic analysis of a linuron degrading triple-species bacterial consortium.</title>
        <authorList>
            <person name="Albers P."/>
        </authorList>
    </citation>
    <scope>NUCLEOTIDE SEQUENCE [LARGE SCALE GENOMIC DNA]</scope>
    <source>
        <strain evidence="7 8">WDL6</strain>
    </source>
</reference>
<evidence type="ECO:0000256" key="1">
    <source>
        <dbReference type="ARBA" id="ARBA00022490"/>
    </source>
</evidence>
<comment type="subcellular location">
    <subcellularLocation>
        <location evidence="4">Cytoplasm</location>
    </subcellularLocation>
</comment>
<dbReference type="GO" id="GO:0008914">
    <property type="term" value="F:leucyl-tRNA--protein transferase activity"/>
    <property type="evidence" value="ECO:0007669"/>
    <property type="project" value="UniProtKB-UniRule"/>
</dbReference>
<evidence type="ECO:0000259" key="5">
    <source>
        <dbReference type="Pfam" id="PF04376"/>
    </source>
</evidence>
<protein>
    <recommendedName>
        <fullName evidence="4">Aspartate/glutamate leucyltransferase</fullName>
        <ecNumber evidence="4">2.3.2.29</ecNumber>
    </recommendedName>
</protein>
<keyword evidence="8" id="KW-1185">Reference proteome</keyword>
<dbReference type="HAMAP" id="MF_00689">
    <property type="entry name" value="Bpt"/>
    <property type="match status" value="1"/>
</dbReference>
<dbReference type="Proteomes" id="UP000059074">
    <property type="component" value="Unassembled WGS sequence"/>
</dbReference>
<dbReference type="InterPro" id="IPR007472">
    <property type="entry name" value="N-end_Aminoacyl_Trfase_C"/>
</dbReference>
<dbReference type="PIRSF" id="PIRSF037208">
    <property type="entry name" value="ATE_pro_prd"/>
    <property type="match status" value="1"/>
</dbReference>
<keyword evidence="2 4" id="KW-0808">Transferase</keyword>
<gene>
    <name evidence="4" type="primary">bpt</name>
    <name evidence="7" type="ORF">APY04_1538</name>
</gene>
<dbReference type="InterPro" id="IPR007471">
    <property type="entry name" value="N-end_Aminoacyl_Trfase_N"/>
</dbReference>
<name>A0A109BJ52_HYPSL</name>
<proteinExistence type="inferred from homology"/>